<proteinExistence type="predicted"/>
<sequence length="302" mass="32850">MHIAKDRLSIAFHVGAHKTATSHLQRSLRAASDALADQGVMYYGPDHFRLPGRSLPALFGQKATQKRAPADQLDLLRKGGHRLIISEENFMGVLNSPRRRPVKMRYPEAGRRVADIATAVDVGGLDVFLSIRNPATFLNSAYCQMLLGGRVMPFAKFARINPIESVNWHSLAKRLSRARGVNRVVVWRFEDYAPLFPRICTALAGPDAGGLIAPLARRIHVGLSATAVAEVLMQDGTGADDRVANRARKAHPVSADTPPFDGFDTHIHGLADAAYSGQIAAIRALPKVTFLDPAVTPDTVRS</sequence>
<evidence type="ECO:0000313" key="1">
    <source>
        <dbReference type="EMBL" id="WZU67765.2"/>
    </source>
</evidence>
<dbReference type="EMBL" id="CP151767">
    <property type="protein sequence ID" value="WZU67765.2"/>
    <property type="molecule type" value="Genomic_DNA"/>
</dbReference>
<dbReference type="RefSeq" id="WP_373635041.1">
    <property type="nucleotide sequence ID" value="NZ_CP151767.2"/>
</dbReference>
<dbReference type="AlphaFoldDB" id="A0AAN0MAN2"/>
<dbReference type="KEGG" id="yrh:AABB31_02015"/>
<reference evidence="2" key="1">
    <citation type="submission" date="2024-04" db="EMBL/GenBank/DDBJ databases">
        <title>Phylogenomic analyses of a clade within the roseobacter group suggest taxonomic reassignments of species of the genera Aestuariivita, Citreicella, Loktanella, Nautella, Pelagibaca, Ruegeria, Thalassobius, Thiobacimonas and Tropicibacter, and the proposal o.</title>
        <authorList>
            <person name="Jeon C.O."/>
        </authorList>
    </citation>
    <scope>NUCLEOTIDE SEQUENCE [LARGE SCALE GENOMIC DNA]</scope>
    <source>
        <strain evidence="2">SS1-5</strain>
    </source>
</reference>
<protein>
    <submittedName>
        <fullName evidence="1">Uncharacterized protein</fullName>
    </submittedName>
</protein>
<dbReference type="InterPro" id="IPR027417">
    <property type="entry name" value="P-loop_NTPase"/>
</dbReference>
<reference evidence="1 2" key="2">
    <citation type="submission" date="2024-08" db="EMBL/GenBank/DDBJ databases">
        <title>Phylogenomic analyses of a clade within the roseobacter group suggest taxonomic reassignments of species of the genera Aestuariivita, Citreicella, Loktanella, Nautella, Pelagibaca, Ruegeria, Thalassobius, Thiobacimonas and Tropicibacter, and the proposal o.</title>
        <authorList>
            <person name="Jeon C.O."/>
        </authorList>
    </citation>
    <scope>NUCLEOTIDE SEQUENCE [LARGE SCALE GENOMIC DNA]</scope>
    <source>
        <strain evidence="1 2">SS1-5</strain>
    </source>
</reference>
<keyword evidence="2" id="KW-1185">Reference proteome</keyword>
<organism evidence="1 2">
    <name type="scientific">Yoonia rhodophyticola</name>
    <dbReference type="NCBI Taxonomy" id="3137370"/>
    <lineage>
        <taxon>Bacteria</taxon>
        <taxon>Pseudomonadati</taxon>
        <taxon>Pseudomonadota</taxon>
        <taxon>Alphaproteobacteria</taxon>
        <taxon>Rhodobacterales</taxon>
        <taxon>Paracoccaceae</taxon>
        <taxon>Yoonia</taxon>
    </lineage>
</organism>
<dbReference type="SUPFAM" id="SSF52540">
    <property type="entry name" value="P-loop containing nucleoside triphosphate hydrolases"/>
    <property type="match status" value="1"/>
</dbReference>
<name>A0AAN0MAN2_9RHOB</name>
<gene>
    <name evidence="1" type="ORF">AABB31_02015</name>
</gene>
<evidence type="ECO:0000313" key="2">
    <source>
        <dbReference type="Proteomes" id="UP001470809"/>
    </source>
</evidence>
<dbReference type="Proteomes" id="UP001470809">
    <property type="component" value="Chromosome"/>
</dbReference>
<accession>A0AAN0MAN2</accession>